<name>A0AAE9YTV3_9GAMM</name>
<reference evidence="2 3" key="1">
    <citation type="journal article" date="2015" name="Genome Announc.">
        <title>Draft Genome Sequences of Marine Isolates of Thalassomonas viridans and Thalassomonas actiniarum.</title>
        <authorList>
            <person name="Olonade I."/>
            <person name="van Zyl L.J."/>
            <person name="Trindade M."/>
        </authorList>
    </citation>
    <scope>NUCLEOTIDE SEQUENCE [LARGE SCALE GENOMIC DNA]</scope>
    <source>
        <strain evidence="2 3">A5K-106</strain>
    </source>
</reference>
<evidence type="ECO:0000256" key="1">
    <source>
        <dbReference type="SAM" id="Phobius"/>
    </source>
</evidence>
<organism evidence="2 3">
    <name type="scientific">Thalassomonas actiniarum</name>
    <dbReference type="NCBI Taxonomy" id="485447"/>
    <lineage>
        <taxon>Bacteria</taxon>
        <taxon>Pseudomonadati</taxon>
        <taxon>Pseudomonadota</taxon>
        <taxon>Gammaproteobacteria</taxon>
        <taxon>Alteromonadales</taxon>
        <taxon>Colwelliaceae</taxon>
        <taxon>Thalassomonas</taxon>
    </lineage>
</organism>
<sequence>MNLWYLFPELLLDIKGILYLPYLALVLNAGLLYQFYKSRSQRKVLLTFIVLSATASTFAWFGLINRTFEVIAPVLLLMIALMPLVILVSKLIKKQKSNIVCWSVASLAGLSHCLAWAVWMRALMGS</sequence>
<evidence type="ECO:0000313" key="3">
    <source>
        <dbReference type="Proteomes" id="UP000032568"/>
    </source>
</evidence>
<keyword evidence="1" id="KW-1133">Transmembrane helix</keyword>
<feature type="transmembrane region" description="Helical" evidence="1">
    <location>
        <begin position="99"/>
        <end position="119"/>
    </location>
</feature>
<keyword evidence="3" id="KW-1185">Reference proteome</keyword>
<keyword evidence="1" id="KW-0472">Membrane</keyword>
<dbReference type="KEGG" id="tact:SG35_010390"/>
<protein>
    <submittedName>
        <fullName evidence="2">Uncharacterized protein</fullName>
    </submittedName>
</protein>
<dbReference type="AlphaFoldDB" id="A0AAE9YTV3"/>
<gene>
    <name evidence="2" type="ORF">SG35_010390</name>
</gene>
<reference evidence="2 3" key="2">
    <citation type="journal article" date="2022" name="Mar. Drugs">
        <title>Bioassay-Guided Fractionation Leads to the Detection of Cholic Acid Generated by the Rare Thalassomonas sp.</title>
        <authorList>
            <person name="Pheiffer F."/>
            <person name="Schneider Y.K."/>
            <person name="Hansen E.H."/>
            <person name="Andersen J.H."/>
            <person name="Isaksson J."/>
            <person name="Busche T."/>
            <person name="R C."/>
            <person name="Kalinowski J."/>
            <person name="Zyl L.V."/>
            <person name="Trindade M."/>
        </authorList>
    </citation>
    <scope>NUCLEOTIDE SEQUENCE [LARGE SCALE GENOMIC DNA]</scope>
    <source>
        <strain evidence="2 3">A5K-106</strain>
    </source>
</reference>
<proteinExistence type="predicted"/>
<evidence type="ECO:0000313" key="2">
    <source>
        <dbReference type="EMBL" id="WDE00996.1"/>
    </source>
</evidence>
<feature type="transmembrane region" description="Helical" evidence="1">
    <location>
        <begin position="45"/>
        <end position="64"/>
    </location>
</feature>
<dbReference type="Proteomes" id="UP000032568">
    <property type="component" value="Chromosome"/>
</dbReference>
<feature type="transmembrane region" description="Helical" evidence="1">
    <location>
        <begin position="16"/>
        <end position="33"/>
    </location>
</feature>
<dbReference type="RefSeq" id="WP_044836253.1">
    <property type="nucleotide sequence ID" value="NZ_CP059735.1"/>
</dbReference>
<accession>A0AAE9YTV3</accession>
<keyword evidence="1" id="KW-0812">Transmembrane</keyword>
<feature type="transmembrane region" description="Helical" evidence="1">
    <location>
        <begin position="70"/>
        <end position="92"/>
    </location>
</feature>
<dbReference type="EMBL" id="CP059735">
    <property type="protein sequence ID" value="WDE00996.1"/>
    <property type="molecule type" value="Genomic_DNA"/>
</dbReference>